<dbReference type="Pfam" id="PF01590">
    <property type="entry name" value="GAF"/>
    <property type="match status" value="1"/>
</dbReference>
<evidence type="ECO:0000313" key="4">
    <source>
        <dbReference type="Proteomes" id="UP001367030"/>
    </source>
</evidence>
<organism evidence="3 4">
    <name type="scientific">Variovorax robiniae</name>
    <dbReference type="NCBI Taxonomy" id="1836199"/>
    <lineage>
        <taxon>Bacteria</taxon>
        <taxon>Pseudomonadati</taxon>
        <taxon>Pseudomonadota</taxon>
        <taxon>Betaproteobacteria</taxon>
        <taxon>Burkholderiales</taxon>
        <taxon>Comamonadaceae</taxon>
        <taxon>Variovorax</taxon>
    </lineage>
</organism>
<proteinExistence type="predicted"/>
<gene>
    <name evidence="3" type="ORF">WKW79_10310</name>
</gene>
<dbReference type="PRINTS" id="PR01590">
    <property type="entry name" value="HTHFIS"/>
</dbReference>
<keyword evidence="4" id="KW-1185">Reference proteome</keyword>
<feature type="domain" description="DNA binding HTH" evidence="2">
    <location>
        <begin position="376"/>
        <end position="409"/>
    </location>
</feature>
<dbReference type="Gene3D" id="1.10.10.60">
    <property type="entry name" value="Homeodomain-like"/>
    <property type="match status" value="1"/>
</dbReference>
<dbReference type="SUPFAM" id="SSF55781">
    <property type="entry name" value="GAF domain-like"/>
    <property type="match status" value="1"/>
</dbReference>
<dbReference type="InterPro" id="IPR003018">
    <property type="entry name" value="GAF"/>
</dbReference>
<protein>
    <submittedName>
        <fullName evidence="3">Helix-turn-helix domain-containing protein</fullName>
    </submittedName>
</protein>
<dbReference type="RefSeq" id="WP_340335048.1">
    <property type="nucleotide sequence ID" value="NZ_JBBKZS010000003.1"/>
</dbReference>
<name>A0ABU8X8G4_9BURK</name>
<accession>A0ABU8X8G4</accession>
<dbReference type="InterPro" id="IPR002197">
    <property type="entry name" value="HTH_Fis"/>
</dbReference>
<reference evidence="3 4" key="1">
    <citation type="submission" date="2024-03" db="EMBL/GenBank/DDBJ databases">
        <title>Novel species of the genus Variovorax.</title>
        <authorList>
            <person name="Liu Q."/>
            <person name="Xin Y.-H."/>
        </authorList>
    </citation>
    <scope>NUCLEOTIDE SEQUENCE [LARGE SCALE GENOMIC DNA]</scope>
    <source>
        <strain evidence="3 4">KACC 18901</strain>
    </source>
</reference>
<dbReference type="Pfam" id="PF02954">
    <property type="entry name" value="HTH_8"/>
    <property type="match status" value="1"/>
</dbReference>
<dbReference type="Gene3D" id="3.30.450.40">
    <property type="match status" value="1"/>
</dbReference>
<feature type="domain" description="GAF" evidence="1">
    <location>
        <begin position="84"/>
        <end position="208"/>
    </location>
</feature>
<dbReference type="InterPro" id="IPR009057">
    <property type="entry name" value="Homeodomain-like_sf"/>
</dbReference>
<comment type="caution">
    <text evidence="3">The sequence shown here is derived from an EMBL/GenBank/DDBJ whole genome shotgun (WGS) entry which is preliminary data.</text>
</comment>
<evidence type="ECO:0000313" key="3">
    <source>
        <dbReference type="EMBL" id="MEJ8854962.1"/>
    </source>
</evidence>
<evidence type="ECO:0000259" key="1">
    <source>
        <dbReference type="Pfam" id="PF01590"/>
    </source>
</evidence>
<dbReference type="Proteomes" id="UP001367030">
    <property type="component" value="Unassembled WGS sequence"/>
</dbReference>
<sequence length="420" mass="44335">MQSATTAPLQLFTNTRVQRVALARRQFFEEGVRPSGLVGEAVLQSWMRCSRNHSDTHRPVRIEPVSGSRLHSALRRNRQLLDAARSELSAMEDALGGIDCRVVLTDPSGVVLHVTHRHAGAHQAVLGRNSRVGVNISEQVIGTSAAGIVAATGQACAVVGGEHYFEALSQMHCAAAPVRDVHGRLAGVLDLVTEVRHFPFDAASLVALHATTIENTLLQVQSNDHLVLCFQASPALLGTPLQALAGISSDGTVAWLNDAARRLVGGSAEGERDVEQLFGLDLASLLRLARQPTAQSLRLANGLGVWVRARLSAADGIDFRHAIALGGESAAPGEAECPNGNSVAPAQEPEAVAQLAHEEAAASDTGNSGTLLERNRKLIEATLASCGGNLSEAARQLGVSRGTLYRRLRGTEATHAAQGR</sequence>
<dbReference type="InterPro" id="IPR029016">
    <property type="entry name" value="GAF-like_dom_sf"/>
</dbReference>
<dbReference type="SUPFAM" id="SSF46689">
    <property type="entry name" value="Homeodomain-like"/>
    <property type="match status" value="1"/>
</dbReference>
<dbReference type="EMBL" id="JBBKZS010000003">
    <property type="protein sequence ID" value="MEJ8854962.1"/>
    <property type="molecule type" value="Genomic_DNA"/>
</dbReference>
<evidence type="ECO:0000259" key="2">
    <source>
        <dbReference type="Pfam" id="PF02954"/>
    </source>
</evidence>